<evidence type="ECO:0000256" key="4">
    <source>
        <dbReference type="ARBA" id="ARBA00022448"/>
    </source>
</evidence>
<evidence type="ECO:0000256" key="1">
    <source>
        <dbReference type="ARBA" id="ARBA00001973"/>
    </source>
</evidence>
<keyword evidence="9" id="KW-1015">Disulfide bond</keyword>
<feature type="domain" description="CHCH" evidence="13">
    <location>
        <begin position="159"/>
        <end position="195"/>
    </location>
</feature>
<organism evidence="14 15">
    <name type="scientific">Rhodotorula taiwanensis</name>
    <dbReference type="NCBI Taxonomy" id="741276"/>
    <lineage>
        <taxon>Eukaryota</taxon>
        <taxon>Fungi</taxon>
        <taxon>Dikarya</taxon>
        <taxon>Basidiomycota</taxon>
        <taxon>Pucciniomycotina</taxon>
        <taxon>Microbotryomycetes</taxon>
        <taxon>Sporidiobolales</taxon>
        <taxon>Sporidiobolaceae</taxon>
        <taxon>Rhodotorula</taxon>
    </lineage>
</organism>
<keyword evidence="5" id="KW-0653">Protein transport</keyword>
<keyword evidence="8" id="KW-0496">Mitochondrion</keyword>
<keyword evidence="12" id="KW-0472">Membrane</keyword>
<dbReference type="GO" id="GO:0005758">
    <property type="term" value="C:mitochondrial intermembrane space"/>
    <property type="evidence" value="ECO:0007669"/>
    <property type="project" value="TreeGrafter"/>
</dbReference>
<dbReference type="InterPro" id="IPR010625">
    <property type="entry name" value="CHCH"/>
</dbReference>
<dbReference type="STRING" id="741276.A0A2S5B2S5"/>
<evidence type="ECO:0000256" key="12">
    <source>
        <dbReference type="SAM" id="Phobius"/>
    </source>
</evidence>
<dbReference type="PROSITE" id="PS51808">
    <property type="entry name" value="CHCH"/>
    <property type="match status" value="1"/>
</dbReference>
<evidence type="ECO:0000256" key="9">
    <source>
        <dbReference type="ARBA" id="ARBA00023157"/>
    </source>
</evidence>
<evidence type="ECO:0000256" key="8">
    <source>
        <dbReference type="ARBA" id="ARBA00023128"/>
    </source>
</evidence>
<comment type="cofactor">
    <cofactor evidence="1">
        <name>Cu(2+)</name>
        <dbReference type="ChEBI" id="CHEBI:29036"/>
    </cofactor>
</comment>
<evidence type="ECO:0000256" key="10">
    <source>
        <dbReference type="ARBA" id="ARBA00023284"/>
    </source>
</evidence>
<evidence type="ECO:0000313" key="14">
    <source>
        <dbReference type="EMBL" id="POY71070.1"/>
    </source>
</evidence>
<dbReference type="Pfam" id="PF06747">
    <property type="entry name" value="CHCH"/>
    <property type="match status" value="1"/>
</dbReference>
<reference evidence="14 15" key="1">
    <citation type="journal article" date="2018" name="Front. Microbiol.">
        <title>Prospects for Fungal Bioremediation of Acidic Radioactive Waste Sites: Characterization and Genome Sequence of Rhodotorula taiwanensis MD1149.</title>
        <authorList>
            <person name="Tkavc R."/>
            <person name="Matrosova V.Y."/>
            <person name="Grichenko O.E."/>
            <person name="Gostincar C."/>
            <person name="Volpe R.P."/>
            <person name="Klimenkova P."/>
            <person name="Gaidamakova E.K."/>
            <person name="Zhou C.E."/>
            <person name="Stewart B.J."/>
            <person name="Lyman M.G."/>
            <person name="Malfatti S.A."/>
            <person name="Rubinfeld B."/>
            <person name="Courtot M."/>
            <person name="Singh J."/>
            <person name="Dalgard C.L."/>
            <person name="Hamilton T."/>
            <person name="Frey K.G."/>
            <person name="Gunde-Cimerman N."/>
            <person name="Dugan L."/>
            <person name="Daly M.J."/>
        </authorList>
    </citation>
    <scope>NUCLEOTIDE SEQUENCE [LARGE SCALE GENOMIC DNA]</scope>
    <source>
        <strain evidence="14 15">MD1149</strain>
    </source>
</reference>
<comment type="subcellular location">
    <subcellularLocation>
        <location evidence="2">Mitochondrion inner membrane</location>
        <topology evidence="2">Single-pass type II membrane protein</topology>
        <orientation evidence="2">Intermembrane side</orientation>
    </subcellularLocation>
</comment>
<dbReference type="PANTHER" id="PTHR21622">
    <property type="entry name" value="COILED-COIL-HELIX-COILED-COIL-HELIX DOMAIN CONTAINING 4"/>
    <property type="match status" value="1"/>
</dbReference>
<keyword evidence="6" id="KW-0560">Oxidoreductase</keyword>
<accession>A0A2S5B2S5</accession>
<protein>
    <recommendedName>
        <fullName evidence="3">Mitochondrial intermembrane space import and assembly protein 40</fullName>
    </recommendedName>
    <alternativeName>
        <fullName evidence="11">Mitochondrial import inner membrane translocase TIM40</fullName>
    </alternativeName>
</protein>
<name>A0A2S5B2S5_9BASI</name>
<evidence type="ECO:0000256" key="5">
    <source>
        <dbReference type="ARBA" id="ARBA00022927"/>
    </source>
</evidence>
<keyword evidence="4" id="KW-0813">Transport</keyword>
<dbReference type="GO" id="GO:0005743">
    <property type="term" value="C:mitochondrial inner membrane"/>
    <property type="evidence" value="ECO:0007669"/>
    <property type="project" value="UniProtKB-SubCell"/>
</dbReference>
<proteinExistence type="predicted"/>
<dbReference type="GO" id="GO:0015035">
    <property type="term" value="F:protein-disulfide reductase activity"/>
    <property type="evidence" value="ECO:0007669"/>
    <property type="project" value="InterPro"/>
</dbReference>
<evidence type="ECO:0000256" key="11">
    <source>
        <dbReference type="ARBA" id="ARBA00033150"/>
    </source>
</evidence>
<dbReference type="PANTHER" id="PTHR21622:SF0">
    <property type="entry name" value="COILED-COIL-HELIX-COILED-COIL-HELIX DOMAIN CONTAINING 4"/>
    <property type="match status" value="1"/>
</dbReference>
<evidence type="ECO:0000313" key="15">
    <source>
        <dbReference type="Proteomes" id="UP000237144"/>
    </source>
</evidence>
<keyword evidence="10" id="KW-0676">Redox-active center</keyword>
<keyword evidence="7" id="KW-0811">Translocation</keyword>
<dbReference type="AlphaFoldDB" id="A0A2S5B2S5"/>
<evidence type="ECO:0000256" key="3">
    <source>
        <dbReference type="ARBA" id="ARBA00013714"/>
    </source>
</evidence>
<keyword evidence="15" id="KW-1185">Reference proteome</keyword>
<keyword evidence="12" id="KW-1133">Transmembrane helix</keyword>
<dbReference type="Gene3D" id="1.10.287.2900">
    <property type="match status" value="1"/>
</dbReference>
<sequence length="250" mass="26301">MLRTAVRPVARSASSVPRLAVRNASTGSTQRQYTVYQNQKTRPVVYASLGLAALFGWTAAILMVGGSGQKKSHSATQAVKDAVTSAADATATAVSDLADKVESKGKEVASTVADAADSAKEAVTDTAAAPSSQAAAFNPETGEINWDCPCLGGMADGPCGEEFKAAFSCFVFSEAEPKGIDCVDRFRNMQTCFRKHPDIYGDDADDDDEEDYDLIQRAEAALALPDEHFLEVAAEHAPTNDVANAAASLE</sequence>
<dbReference type="InterPro" id="IPR039289">
    <property type="entry name" value="CHCHD4"/>
</dbReference>
<evidence type="ECO:0000259" key="13">
    <source>
        <dbReference type="Pfam" id="PF06747"/>
    </source>
</evidence>
<dbReference type="Proteomes" id="UP000237144">
    <property type="component" value="Unassembled WGS sequence"/>
</dbReference>
<evidence type="ECO:0000256" key="2">
    <source>
        <dbReference type="ARBA" id="ARBA00004164"/>
    </source>
</evidence>
<evidence type="ECO:0000256" key="7">
    <source>
        <dbReference type="ARBA" id="ARBA00023010"/>
    </source>
</evidence>
<gene>
    <name evidence="14" type="ORF">BMF94_5915</name>
</gene>
<dbReference type="GO" id="GO:0045041">
    <property type="term" value="P:protein import into mitochondrial intermembrane space"/>
    <property type="evidence" value="ECO:0007669"/>
    <property type="project" value="InterPro"/>
</dbReference>
<comment type="caution">
    <text evidence="14">The sequence shown here is derived from an EMBL/GenBank/DDBJ whole genome shotgun (WGS) entry which is preliminary data.</text>
</comment>
<evidence type="ECO:0000256" key="6">
    <source>
        <dbReference type="ARBA" id="ARBA00023002"/>
    </source>
</evidence>
<keyword evidence="12" id="KW-0812">Transmembrane</keyword>
<dbReference type="OrthoDB" id="7481291at2759"/>
<feature type="transmembrane region" description="Helical" evidence="12">
    <location>
        <begin position="44"/>
        <end position="64"/>
    </location>
</feature>
<dbReference type="EMBL" id="PJQD01000087">
    <property type="protein sequence ID" value="POY71070.1"/>
    <property type="molecule type" value="Genomic_DNA"/>
</dbReference>